<dbReference type="InterPro" id="IPR049468">
    <property type="entry name" value="Restrct_endonuc-II-like_dom"/>
</dbReference>
<name>A0A2S0KBA2_9ACTN</name>
<protein>
    <recommendedName>
        <fullName evidence="1">Restriction endonuclease type II-like domain-containing protein</fullName>
    </recommendedName>
</protein>
<dbReference type="RefSeq" id="WP_105940689.1">
    <property type="nucleotide sequence ID" value="NZ_CP027433.1"/>
</dbReference>
<evidence type="ECO:0000313" key="3">
    <source>
        <dbReference type="Proteomes" id="UP000239814"/>
    </source>
</evidence>
<feature type="domain" description="Restriction endonuclease type II-like" evidence="1">
    <location>
        <begin position="184"/>
        <end position="265"/>
    </location>
</feature>
<dbReference type="KEGG" id="git:C6V83_00225"/>
<dbReference type="InterPro" id="IPR011335">
    <property type="entry name" value="Restrct_endonuc-II-like"/>
</dbReference>
<dbReference type="SUPFAM" id="SSF52980">
    <property type="entry name" value="Restriction endonuclease-like"/>
    <property type="match status" value="1"/>
</dbReference>
<dbReference type="Pfam" id="PF18741">
    <property type="entry name" value="MTES_1575"/>
    <property type="match status" value="1"/>
</dbReference>
<reference evidence="2 3" key="1">
    <citation type="submission" date="2018-03" db="EMBL/GenBank/DDBJ databases">
        <title>Characteristics and genome of n-alkane degrading marine bacteria Gordonia iterans isolated from crude oil contaminated in Tae-an, South Korea.</title>
        <authorList>
            <person name="Lee S.-S."/>
            <person name="Kim H."/>
        </authorList>
    </citation>
    <scope>NUCLEOTIDE SEQUENCE [LARGE SCALE GENOMIC DNA]</scope>
    <source>
        <strain evidence="2 3">Co17</strain>
    </source>
</reference>
<accession>A0A2S0KBA2</accession>
<dbReference type="EMBL" id="CP027433">
    <property type="protein sequence ID" value="AVL98940.1"/>
    <property type="molecule type" value="Genomic_DNA"/>
</dbReference>
<organism evidence="2 3">
    <name type="scientific">Gordonia iterans</name>
    <dbReference type="NCBI Taxonomy" id="1004901"/>
    <lineage>
        <taxon>Bacteria</taxon>
        <taxon>Bacillati</taxon>
        <taxon>Actinomycetota</taxon>
        <taxon>Actinomycetes</taxon>
        <taxon>Mycobacteriales</taxon>
        <taxon>Gordoniaceae</taxon>
        <taxon>Gordonia</taxon>
    </lineage>
</organism>
<keyword evidence="3" id="KW-1185">Reference proteome</keyword>
<sequence length="290" mass="32599">MRIEAPLEQGHGVASWAALQKAGATRTDLRRALSTADLRRLRPGWYATPTADPAVVEAVQRGGVCSCVSALRLHGVWIPEGHSRVHARTRPANHNRKVRGFCRRFGRPLREGCAVDDVTTALAHAVRCLNREDTVVVLDSIMHKGLLSREEIEYLLRSTPERVQSLLDLCAMAEAGTESMARLRLTDRGYRVRPQVEVPGLGRIDLLLGNRLIIEVDGEEYHSSSEQFHSDRERDLEAYRLGFLPMRFAYRHVVHEWEERVQAVVAVVERGEHLPMPATQLTADPMLSLP</sequence>
<proteinExistence type="predicted"/>
<evidence type="ECO:0000313" key="2">
    <source>
        <dbReference type="EMBL" id="AVL98940.1"/>
    </source>
</evidence>
<dbReference type="Proteomes" id="UP000239814">
    <property type="component" value="Chromosome"/>
</dbReference>
<dbReference type="AlphaFoldDB" id="A0A2S0KBA2"/>
<dbReference type="Gene3D" id="3.40.960.10">
    <property type="entry name" value="VSR Endonuclease"/>
    <property type="match status" value="1"/>
</dbReference>
<evidence type="ECO:0000259" key="1">
    <source>
        <dbReference type="Pfam" id="PF18741"/>
    </source>
</evidence>
<gene>
    <name evidence="2" type="ORF">C6V83_00225</name>
</gene>